<proteinExistence type="predicted"/>
<evidence type="ECO:0000313" key="4">
    <source>
        <dbReference type="EMBL" id="MBO0343820.1"/>
    </source>
</evidence>
<dbReference type="PROSITE" id="PS50293">
    <property type="entry name" value="TPR_REGION"/>
    <property type="match status" value="1"/>
</dbReference>
<dbReference type="RefSeq" id="WP_206937544.1">
    <property type="nucleotide sequence ID" value="NZ_JAFLNF010000001.1"/>
</dbReference>
<dbReference type="Pfam" id="PF13469">
    <property type="entry name" value="Sulfotransfer_3"/>
    <property type="match status" value="1"/>
</dbReference>
<dbReference type="Gene3D" id="1.25.40.10">
    <property type="entry name" value="Tetratricopeptide repeat domain"/>
    <property type="match status" value="2"/>
</dbReference>
<dbReference type="Pfam" id="PF14559">
    <property type="entry name" value="TPR_19"/>
    <property type="match status" value="1"/>
</dbReference>
<reference evidence="4" key="1">
    <citation type="submission" date="2021-03" db="EMBL/GenBank/DDBJ databases">
        <title>Roseibium sp. CAU 1637 isolated from Incheon.</title>
        <authorList>
            <person name="Kim W."/>
        </authorList>
    </citation>
    <scope>NUCLEOTIDE SEQUENCE</scope>
    <source>
        <strain evidence="4">CAU 1637</strain>
    </source>
</reference>
<evidence type="ECO:0000256" key="2">
    <source>
        <dbReference type="PROSITE-ProRule" id="PRU00339"/>
    </source>
</evidence>
<dbReference type="PROSITE" id="PS50005">
    <property type="entry name" value="TPR"/>
    <property type="match status" value="4"/>
</dbReference>
<evidence type="ECO:0000256" key="3">
    <source>
        <dbReference type="SAM" id="MobiDB-lite"/>
    </source>
</evidence>
<dbReference type="InterPro" id="IPR019734">
    <property type="entry name" value="TPR_rpt"/>
</dbReference>
<keyword evidence="5" id="KW-1185">Reference proteome</keyword>
<dbReference type="SMART" id="SM00028">
    <property type="entry name" value="TPR"/>
    <property type="match status" value="6"/>
</dbReference>
<feature type="repeat" description="TPR" evidence="2">
    <location>
        <begin position="5"/>
        <end position="38"/>
    </location>
</feature>
<dbReference type="PANTHER" id="PTHR12788">
    <property type="entry name" value="PROTEIN-TYROSINE SULFOTRANSFERASE 2"/>
    <property type="match status" value="1"/>
</dbReference>
<dbReference type="Proteomes" id="UP000664779">
    <property type="component" value="Unassembled WGS sequence"/>
</dbReference>
<organism evidence="4 5">
    <name type="scientific">Roseibium limicola</name>
    <dbReference type="NCBI Taxonomy" id="2816037"/>
    <lineage>
        <taxon>Bacteria</taxon>
        <taxon>Pseudomonadati</taxon>
        <taxon>Pseudomonadota</taxon>
        <taxon>Alphaproteobacteria</taxon>
        <taxon>Hyphomicrobiales</taxon>
        <taxon>Stappiaceae</taxon>
        <taxon>Roseibium</taxon>
    </lineage>
</organism>
<protein>
    <submittedName>
        <fullName evidence="4">Sulfotransferase</fullName>
    </submittedName>
</protein>
<feature type="repeat" description="TPR" evidence="2">
    <location>
        <begin position="141"/>
        <end position="174"/>
    </location>
</feature>
<dbReference type="PANTHER" id="PTHR12788:SF10">
    <property type="entry name" value="PROTEIN-TYROSINE SULFOTRANSFERASE"/>
    <property type="match status" value="1"/>
</dbReference>
<dbReference type="InterPro" id="IPR027417">
    <property type="entry name" value="P-loop_NTPase"/>
</dbReference>
<name>A0A939J3L4_9HYPH</name>
<feature type="repeat" description="TPR" evidence="2">
    <location>
        <begin position="107"/>
        <end position="140"/>
    </location>
</feature>
<evidence type="ECO:0000313" key="5">
    <source>
        <dbReference type="Proteomes" id="UP000664779"/>
    </source>
</evidence>
<feature type="compositionally biased region" description="Polar residues" evidence="3">
    <location>
        <begin position="551"/>
        <end position="562"/>
    </location>
</feature>
<dbReference type="InterPro" id="IPR026634">
    <property type="entry name" value="TPST-like"/>
</dbReference>
<dbReference type="InterPro" id="IPR011990">
    <property type="entry name" value="TPR-like_helical_dom_sf"/>
</dbReference>
<gene>
    <name evidence="4" type="ORF">J0X15_01185</name>
</gene>
<dbReference type="SUPFAM" id="SSF48452">
    <property type="entry name" value="TPR-like"/>
    <property type="match status" value="2"/>
</dbReference>
<dbReference type="GO" id="GO:0008476">
    <property type="term" value="F:protein-tyrosine sulfotransferase activity"/>
    <property type="evidence" value="ECO:0007669"/>
    <property type="project" value="InterPro"/>
</dbReference>
<sequence length="562" mass="63654">MTNPSARLADQALALQHSGQIEQAAELFREVLQIDPRHPQANFSLGIVTYQAGELGQAINHFRTAAAKAKKHPQIFQLLGLSLLHAGDYEEAQRALQKAISLAPKMAELYAQLGEVHRMRRKPVMARANFETALKMDPSQGHALIGLGHLEVSLGNLETSYKYYEKAIEVGSEWGAAYHRLAFHRSHKERPDFLDDIEKHLDKPVPQPPQQLADLNWAAAKIHSDLGDVPKAVDHFRAARKLHYDAFDIGEYRERVAFMKELFTPEFFQERQEAAANDSDRPVFIFGMPRSGTTLVEQIIARHSQVTAGGELGYFRHAQESLGLKGRPSAALAQNIRNLGPREFRKLARDYLKELDSIDKRTRRVTDKMPHNFEMLWLMTLLFPKATFIHTLRSPADICISLLSHAMSKAHNYARDEKSAGEYVLEYAKLVSHWQKVLPTPPNSLVYEKLVYNQEEESRRLIDLSGLEWQEECLAFYRGETPVNTFSDVQVRRPIFRSSIGRWKKYQHHMESLFEALGPLAPREVRSGDFTCDGSIDLPPFPDISAANDGQDLTSSEALQGS</sequence>
<keyword evidence="1" id="KW-0808">Transferase</keyword>
<feature type="repeat" description="TPR" evidence="2">
    <location>
        <begin position="73"/>
        <end position="106"/>
    </location>
</feature>
<dbReference type="EMBL" id="JAFLNF010000001">
    <property type="protein sequence ID" value="MBO0343820.1"/>
    <property type="molecule type" value="Genomic_DNA"/>
</dbReference>
<accession>A0A939J3L4</accession>
<dbReference type="SUPFAM" id="SSF52540">
    <property type="entry name" value="P-loop containing nucleoside triphosphate hydrolases"/>
    <property type="match status" value="1"/>
</dbReference>
<comment type="caution">
    <text evidence="4">The sequence shown here is derived from an EMBL/GenBank/DDBJ whole genome shotgun (WGS) entry which is preliminary data.</text>
</comment>
<evidence type="ECO:0000256" key="1">
    <source>
        <dbReference type="ARBA" id="ARBA00022679"/>
    </source>
</evidence>
<dbReference type="AlphaFoldDB" id="A0A939J3L4"/>
<keyword evidence="2" id="KW-0802">TPR repeat</keyword>
<dbReference type="Gene3D" id="3.40.50.300">
    <property type="entry name" value="P-loop containing nucleotide triphosphate hydrolases"/>
    <property type="match status" value="1"/>
</dbReference>
<feature type="region of interest" description="Disordered" evidence="3">
    <location>
        <begin position="541"/>
        <end position="562"/>
    </location>
</feature>
<dbReference type="Pfam" id="PF13181">
    <property type="entry name" value="TPR_8"/>
    <property type="match status" value="1"/>
</dbReference>